<accession>A0ABR4IUZ9</accession>
<organism evidence="1 2">
    <name type="scientific">Aspergillus cavernicola</name>
    <dbReference type="NCBI Taxonomy" id="176166"/>
    <lineage>
        <taxon>Eukaryota</taxon>
        <taxon>Fungi</taxon>
        <taxon>Dikarya</taxon>
        <taxon>Ascomycota</taxon>
        <taxon>Pezizomycotina</taxon>
        <taxon>Eurotiomycetes</taxon>
        <taxon>Eurotiomycetidae</taxon>
        <taxon>Eurotiales</taxon>
        <taxon>Aspergillaceae</taxon>
        <taxon>Aspergillus</taxon>
        <taxon>Aspergillus subgen. Nidulantes</taxon>
    </lineage>
</organism>
<evidence type="ECO:0000313" key="2">
    <source>
        <dbReference type="Proteomes" id="UP001610335"/>
    </source>
</evidence>
<evidence type="ECO:0000313" key="1">
    <source>
        <dbReference type="EMBL" id="KAL2831089.1"/>
    </source>
</evidence>
<gene>
    <name evidence="1" type="ORF">BDW59DRAFT_140371</name>
</gene>
<proteinExistence type="predicted"/>
<protein>
    <submittedName>
        <fullName evidence="1">Uncharacterized protein</fullName>
    </submittedName>
</protein>
<dbReference type="Proteomes" id="UP001610335">
    <property type="component" value="Unassembled WGS sequence"/>
</dbReference>
<reference evidence="1 2" key="1">
    <citation type="submission" date="2024-07" db="EMBL/GenBank/DDBJ databases">
        <title>Section-level genome sequencing and comparative genomics of Aspergillus sections Usti and Cavernicolus.</title>
        <authorList>
            <consortium name="Lawrence Berkeley National Laboratory"/>
            <person name="Nybo J.L."/>
            <person name="Vesth T.C."/>
            <person name="Theobald S."/>
            <person name="Frisvad J.C."/>
            <person name="Larsen T.O."/>
            <person name="Kjaerboelling I."/>
            <person name="Rothschild-Mancinelli K."/>
            <person name="Lyhne E.K."/>
            <person name="Kogle M.E."/>
            <person name="Barry K."/>
            <person name="Clum A."/>
            <person name="Na H."/>
            <person name="Ledsgaard L."/>
            <person name="Lin J."/>
            <person name="Lipzen A."/>
            <person name="Kuo A."/>
            <person name="Riley R."/>
            <person name="Mondo S."/>
            <person name="LaButti K."/>
            <person name="Haridas S."/>
            <person name="Pangalinan J."/>
            <person name="Salamov A.A."/>
            <person name="Simmons B.A."/>
            <person name="Magnuson J.K."/>
            <person name="Chen J."/>
            <person name="Drula E."/>
            <person name="Henrissat B."/>
            <person name="Wiebenga A."/>
            <person name="Lubbers R.J."/>
            <person name="Gomes A.C."/>
            <person name="Makela M.R."/>
            <person name="Stajich J."/>
            <person name="Grigoriev I.V."/>
            <person name="Mortensen U.H."/>
            <person name="De vries R.P."/>
            <person name="Baker S.E."/>
            <person name="Andersen M.R."/>
        </authorList>
    </citation>
    <scope>NUCLEOTIDE SEQUENCE [LARGE SCALE GENOMIC DNA]</scope>
    <source>
        <strain evidence="1 2">CBS 600.67</strain>
    </source>
</reference>
<dbReference type="EMBL" id="JBFXLS010000010">
    <property type="protein sequence ID" value="KAL2831089.1"/>
    <property type="molecule type" value="Genomic_DNA"/>
</dbReference>
<name>A0ABR4IUZ9_9EURO</name>
<sequence>MTTPPPRSIDVYLRSNSLPTLSEPSPRPPAMHSSYSGVWSLDYCDARCLFFLARFWNFLLATEKNVMIF</sequence>
<comment type="caution">
    <text evidence="1">The sequence shown here is derived from an EMBL/GenBank/DDBJ whole genome shotgun (WGS) entry which is preliminary data.</text>
</comment>
<keyword evidence="2" id="KW-1185">Reference proteome</keyword>